<evidence type="ECO:0000256" key="5">
    <source>
        <dbReference type="ARBA" id="ARBA00022746"/>
    </source>
</evidence>
<name>A0A0J8D8V4_CLOCY</name>
<comment type="caution">
    <text evidence="12">The sequence shown here is derived from an EMBL/GenBank/DDBJ whole genome shotgun (WGS) entry which is preliminary data.</text>
</comment>
<comment type="similarity">
    <text evidence="9">Belongs to the glycosyltransferase 2 family. CrtQ subfamily.</text>
</comment>
<dbReference type="GO" id="GO:0016757">
    <property type="term" value="F:glycosyltransferase activity"/>
    <property type="evidence" value="ECO:0007669"/>
    <property type="project" value="UniProtKB-KW"/>
</dbReference>
<evidence type="ECO:0000313" key="12">
    <source>
        <dbReference type="EMBL" id="KMT22480.1"/>
    </source>
</evidence>
<organism evidence="12 13">
    <name type="scientific">Clostridium cylindrosporum DSM 605</name>
    <dbReference type="NCBI Taxonomy" id="1121307"/>
    <lineage>
        <taxon>Bacteria</taxon>
        <taxon>Bacillati</taxon>
        <taxon>Bacillota</taxon>
        <taxon>Clostridia</taxon>
        <taxon>Eubacteriales</taxon>
        <taxon>Clostridiaceae</taxon>
        <taxon>Clostridium</taxon>
    </lineage>
</organism>
<dbReference type="InterPro" id="IPR029044">
    <property type="entry name" value="Nucleotide-diphossugar_trans"/>
</dbReference>
<comment type="pathway">
    <text evidence="8">Carotenoid biosynthesis; staphyloxanthin biosynthesis; staphyloxanthin from farnesyl diphosphate: step 4/5.</text>
</comment>
<protein>
    <recommendedName>
        <fullName evidence="10">4,4'-diaponeurosporenoate glycosyltransferase</fullName>
    </recommendedName>
</protein>
<dbReference type="STRING" id="1121307.CLCY_10c00250"/>
<evidence type="ECO:0000313" key="13">
    <source>
        <dbReference type="Proteomes" id="UP000036756"/>
    </source>
</evidence>
<evidence type="ECO:0000256" key="8">
    <source>
        <dbReference type="ARBA" id="ARBA00037904"/>
    </source>
</evidence>
<dbReference type="InterPro" id="IPR026461">
    <property type="entry name" value="Trfase_2_rSAM/seldom_assoc"/>
</dbReference>
<dbReference type="Pfam" id="PF00535">
    <property type="entry name" value="Glycos_transf_2"/>
    <property type="match status" value="1"/>
</dbReference>
<keyword evidence="3" id="KW-0328">Glycosyltransferase</keyword>
<feature type="domain" description="Glycosyltransferase 2-like" evidence="11">
    <location>
        <begin position="4"/>
        <end position="118"/>
    </location>
</feature>
<dbReference type="SUPFAM" id="SSF53448">
    <property type="entry name" value="Nucleotide-diphospho-sugar transferases"/>
    <property type="match status" value="1"/>
</dbReference>
<dbReference type="OrthoDB" id="9810303at2"/>
<accession>A0A0J8D8V4</accession>
<evidence type="ECO:0000256" key="6">
    <source>
        <dbReference type="ARBA" id="ARBA00023136"/>
    </source>
</evidence>
<keyword evidence="4 12" id="KW-0808">Transferase</keyword>
<comment type="subcellular location">
    <subcellularLocation>
        <location evidence="1">Cell membrane</location>
    </subcellularLocation>
</comment>
<dbReference type="NCBIfam" id="TIGR04283">
    <property type="entry name" value="glyco_like_mftF"/>
    <property type="match status" value="1"/>
</dbReference>
<dbReference type="AlphaFoldDB" id="A0A0J8D8V4"/>
<dbReference type="Proteomes" id="UP000036756">
    <property type="component" value="Unassembled WGS sequence"/>
</dbReference>
<evidence type="ECO:0000259" key="11">
    <source>
        <dbReference type="Pfam" id="PF00535"/>
    </source>
</evidence>
<keyword evidence="13" id="KW-1185">Reference proteome</keyword>
<evidence type="ECO:0000256" key="1">
    <source>
        <dbReference type="ARBA" id="ARBA00004236"/>
    </source>
</evidence>
<proteinExistence type="inferred from homology"/>
<evidence type="ECO:0000256" key="3">
    <source>
        <dbReference type="ARBA" id="ARBA00022676"/>
    </source>
</evidence>
<dbReference type="Gene3D" id="3.90.550.10">
    <property type="entry name" value="Spore Coat Polysaccharide Biosynthesis Protein SpsA, Chain A"/>
    <property type="match status" value="1"/>
</dbReference>
<dbReference type="PATRIC" id="fig|1121307.3.peg.28"/>
<dbReference type="GO" id="GO:0016117">
    <property type="term" value="P:carotenoid biosynthetic process"/>
    <property type="evidence" value="ECO:0007669"/>
    <property type="project" value="UniProtKB-KW"/>
</dbReference>
<dbReference type="PANTHER" id="PTHR43646">
    <property type="entry name" value="GLYCOSYLTRANSFERASE"/>
    <property type="match status" value="1"/>
</dbReference>
<dbReference type="EMBL" id="LFVU01000007">
    <property type="protein sequence ID" value="KMT22480.1"/>
    <property type="molecule type" value="Genomic_DNA"/>
</dbReference>
<keyword evidence="6" id="KW-0472">Membrane</keyword>
<dbReference type="PANTHER" id="PTHR43646:SF2">
    <property type="entry name" value="GLYCOSYLTRANSFERASE 2-LIKE DOMAIN-CONTAINING PROTEIN"/>
    <property type="match status" value="1"/>
</dbReference>
<evidence type="ECO:0000256" key="10">
    <source>
        <dbReference type="ARBA" id="ARBA00040345"/>
    </source>
</evidence>
<comment type="function">
    <text evidence="7">Catalyzes the glycosylation of 4,4'-diaponeurosporenoate, i.e. the esterification of glucose at the C1'' position with the carboxyl group of 4,4'-diaponeurosporenic acid, to form glycosyl-4,4'-diaponeurosporenoate. This is a step in the biosynthesis of staphyloxanthin, an orange pigment present in most staphylococci strains.</text>
</comment>
<dbReference type="RefSeq" id="WP_048569898.1">
    <property type="nucleotide sequence ID" value="NZ_LFVU01000007.1"/>
</dbReference>
<dbReference type="CDD" id="cd02522">
    <property type="entry name" value="GT_2_like_a"/>
    <property type="match status" value="1"/>
</dbReference>
<reference evidence="12 13" key="1">
    <citation type="submission" date="2015-06" db="EMBL/GenBank/DDBJ databases">
        <title>Draft genome sequence of the purine-degrading Clostridium cylindrosporum HC-1 (DSM 605).</title>
        <authorList>
            <person name="Poehlein A."/>
            <person name="Schiel-Bengelsdorf B."/>
            <person name="Bengelsdorf F."/>
            <person name="Daniel R."/>
            <person name="Duerre P."/>
        </authorList>
    </citation>
    <scope>NUCLEOTIDE SEQUENCE [LARGE SCALE GENOMIC DNA]</scope>
    <source>
        <strain evidence="12 13">DSM 605</strain>
    </source>
</reference>
<sequence length="224" mass="25762">MKFSIIVPTLNEEENIQLLLENIKSLKGDYEVIFSDGGSKDKTLSIIGDKHKIVNSKKGRANQMNTAAKVSVGEVLLFLHCDSILQKDALLKIEEKINKGYSVGCFNIAFDSSSIWMKICGILSNLRVRLRQIAFGDQGIFMKREVFYEVGGIPSLPIMEDYELSLRLRKSYRICQVDSRIKTSSRRFIKGGIFSTMWKMQRLQSMYRRGVNIEEINRMYKDVR</sequence>
<gene>
    <name evidence="12" type="ORF">CLCY_10c00250</name>
</gene>
<dbReference type="GO" id="GO:0005886">
    <property type="term" value="C:plasma membrane"/>
    <property type="evidence" value="ECO:0007669"/>
    <property type="project" value="UniProtKB-SubCell"/>
</dbReference>
<keyword evidence="2" id="KW-1003">Cell membrane</keyword>
<evidence type="ECO:0000256" key="4">
    <source>
        <dbReference type="ARBA" id="ARBA00022679"/>
    </source>
</evidence>
<dbReference type="InterPro" id="IPR001173">
    <property type="entry name" value="Glyco_trans_2-like"/>
</dbReference>
<keyword evidence="5" id="KW-0125">Carotenoid biosynthesis</keyword>
<evidence type="ECO:0000256" key="2">
    <source>
        <dbReference type="ARBA" id="ARBA00022475"/>
    </source>
</evidence>
<evidence type="ECO:0000256" key="7">
    <source>
        <dbReference type="ARBA" id="ARBA00037281"/>
    </source>
</evidence>
<evidence type="ECO:0000256" key="9">
    <source>
        <dbReference type="ARBA" id="ARBA00038120"/>
    </source>
</evidence>